<dbReference type="GO" id="GO:0008270">
    <property type="term" value="F:zinc ion binding"/>
    <property type="evidence" value="ECO:0007669"/>
    <property type="project" value="UniProtKB-UniRule"/>
</dbReference>
<dbReference type="EMBL" id="FNAJ01000015">
    <property type="protein sequence ID" value="SDE94290.1"/>
    <property type="molecule type" value="Genomic_DNA"/>
</dbReference>
<evidence type="ECO:0000313" key="4">
    <source>
        <dbReference type="EMBL" id="GEL70358.1"/>
    </source>
</evidence>
<dbReference type="SUPFAM" id="SSF55486">
    <property type="entry name" value="Metalloproteases ('zincins'), catalytic domain"/>
    <property type="match status" value="1"/>
</dbReference>
<reference evidence="4 7" key="2">
    <citation type="submission" date="2019-07" db="EMBL/GenBank/DDBJ databases">
        <title>Whole genome shotgun sequence of Myxococcus virescens NBRC 100334.</title>
        <authorList>
            <person name="Hosoyama A."/>
            <person name="Uohara A."/>
            <person name="Ohji S."/>
            <person name="Ichikawa N."/>
        </authorList>
    </citation>
    <scope>NUCLEOTIDE SEQUENCE [LARGE SCALE GENOMIC DNA]</scope>
    <source>
        <strain evidence="4 7">NBRC 100334</strain>
    </source>
</reference>
<dbReference type="PANTHER" id="PTHR10127">
    <property type="entry name" value="DISCOIDIN, CUB, EGF, LAMININ , AND ZINC METALLOPROTEASE DOMAIN CONTAINING"/>
    <property type="match status" value="1"/>
</dbReference>
<evidence type="ECO:0000313" key="6">
    <source>
        <dbReference type="Proteomes" id="UP000198717"/>
    </source>
</evidence>
<keyword evidence="6" id="KW-1185">Reference proteome</keyword>
<dbReference type="InterPro" id="IPR006026">
    <property type="entry name" value="Peptidase_Metallo"/>
</dbReference>
<dbReference type="Pfam" id="PF13517">
    <property type="entry name" value="FG-GAP_3"/>
    <property type="match status" value="2"/>
</dbReference>
<dbReference type="Proteomes" id="UP000321224">
    <property type="component" value="Unassembled WGS sequence"/>
</dbReference>
<feature type="domain" description="Peptidase M12A" evidence="3">
    <location>
        <begin position="106"/>
        <end position="299"/>
    </location>
</feature>
<dbReference type="Pfam" id="PF01400">
    <property type="entry name" value="Astacin"/>
    <property type="match status" value="1"/>
</dbReference>
<comment type="caution">
    <text evidence="4">The sequence shown here is derived from an EMBL/GenBank/DDBJ whole genome shotgun (WGS) entry which is preliminary data.</text>
</comment>
<name>A0A511H9Y2_9BACT</name>
<feature type="binding site" evidence="2">
    <location>
        <position position="203"/>
    </location>
    <ligand>
        <name>Zn(2+)</name>
        <dbReference type="ChEBI" id="CHEBI:29105"/>
        <note>catalytic</note>
    </ligand>
</feature>
<dbReference type="InterPro" id="IPR028994">
    <property type="entry name" value="Integrin_alpha_N"/>
</dbReference>
<evidence type="ECO:0000256" key="2">
    <source>
        <dbReference type="PROSITE-ProRule" id="PRU01211"/>
    </source>
</evidence>
<protein>
    <submittedName>
        <fullName evidence="5">Repeat domain-containing protein</fullName>
    </submittedName>
</protein>
<dbReference type="InterPro" id="IPR001506">
    <property type="entry name" value="Peptidase_M12A"/>
</dbReference>
<evidence type="ECO:0000256" key="1">
    <source>
        <dbReference type="ARBA" id="ARBA00022729"/>
    </source>
</evidence>
<dbReference type="EMBL" id="BJVY01000009">
    <property type="protein sequence ID" value="GEL70358.1"/>
    <property type="molecule type" value="Genomic_DNA"/>
</dbReference>
<dbReference type="Gene3D" id="2.130.10.130">
    <property type="entry name" value="Integrin alpha, N-terminal"/>
    <property type="match status" value="1"/>
</dbReference>
<keyword evidence="2" id="KW-0479">Metal-binding</keyword>
<keyword evidence="2" id="KW-0862">Zinc</keyword>
<organism evidence="4 7">
    <name type="scientific">Myxococcus virescens</name>
    <dbReference type="NCBI Taxonomy" id="83456"/>
    <lineage>
        <taxon>Bacteria</taxon>
        <taxon>Pseudomonadati</taxon>
        <taxon>Myxococcota</taxon>
        <taxon>Myxococcia</taxon>
        <taxon>Myxococcales</taxon>
        <taxon>Cystobacterineae</taxon>
        <taxon>Myxococcaceae</taxon>
        <taxon>Myxococcus</taxon>
    </lineage>
</organism>
<reference evidence="5 6" key="1">
    <citation type="submission" date="2016-10" db="EMBL/GenBank/DDBJ databases">
        <authorList>
            <person name="Varghese N."/>
            <person name="Submissions S."/>
        </authorList>
    </citation>
    <scope>NUCLEOTIDE SEQUENCE [LARGE SCALE GENOMIC DNA]</scope>
    <source>
        <strain evidence="5 6">DSM 2260</strain>
    </source>
</reference>
<keyword evidence="2" id="KW-0482">Metalloprotease</keyword>
<dbReference type="PRINTS" id="PR00480">
    <property type="entry name" value="ASTACIN"/>
</dbReference>
<dbReference type="InterPro" id="IPR024079">
    <property type="entry name" value="MetalloPept_cat_dom_sf"/>
</dbReference>
<evidence type="ECO:0000313" key="7">
    <source>
        <dbReference type="Proteomes" id="UP000321224"/>
    </source>
</evidence>
<dbReference type="GO" id="GO:0004222">
    <property type="term" value="F:metalloendopeptidase activity"/>
    <property type="evidence" value="ECO:0007669"/>
    <property type="project" value="UniProtKB-UniRule"/>
</dbReference>
<dbReference type="InterPro" id="IPR013517">
    <property type="entry name" value="FG-GAP"/>
</dbReference>
<feature type="active site" evidence="2">
    <location>
        <position position="200"/>
    </location>
</feature>
<dbReference type="GO" id="GO:0006508">
    <property type="term" value="P:proteolysis"/>
    <property type="evidence" value="ECO:0007669"/>
    <property type="project" value="UniProtKB-KW"/>
</dbReference>
<dbReference type="RefSeq" id="WP_090493785.1">
    <property type="nucleotide sequence ID" value="NZ_BJVY01000009.1"/>
</dbReference>
<dbReference type="CDD" id="cd04280">
    <property type="entry name" value="ZnMc_astacin_like"/>
    <property type="match status" value="1"/>
</dbReference>
<accession>A0A511H9Y2</accession>
<proteinExistence type="predicted"/>
<comment type="cofactor">
    <cofactor evidence="2">
        <name>Zn(2+)</name>
        <dbReference type="ChEBI" id="CHEBI:29105"/>
    </cofactor>
    <text evidence="2">Binds 1 zinc ion per subunit.</text>
</comment>
<keyword evidence="2" id="KW-0378">Hydrolase</keyword>
<keyword evidence="1" id="KW-0732">Signal</keyword>
<comment type="caution">
    <text evidence="2">Lacks conserved residue(s) required for the propagation of feature annotation.</text>
</comment>
<sequence length="631" mass="67652">MIDISTCARRRTSLRLLLSTTALLTGCSAFEPSVPAIIGSESEAESRWVPTDAPKGVTYLRIGTNSAPSELKYSVVDGLAVFQGDIILGAVSELPKSPAEVTAQGVAITGAGYRWPSALVPYTIDAGLTNQARVTTAIRHWQERTNVRFILRDASNAALFPDFVTFQPHADACSSPVGKRGGQQFINLASGCSTGNAIHEIGHALGFWHEHSREDRNSFVTINLSNVKVGLEYAFNQHIADGDDVGAYDYGSIMHYGTHDFSHNDQPTITVLTPGAIIGQRIGLSDGDIAATHQMYPVPAYPMGNRFFTMDYDGDGDDDLVIRGPGGEFFAYVANAGTFTRALGDLMTTDLSDRHSWNEAHRFFVADYDGDGDDDLVIRNAAGEFSALRSERTHFVNAGPLLTGTTYSDANGWGTGNRFWVMDYDGDGDDDLVARHPSGEFVGLRSNGTTLTSVPALATTMLSDANNWNSGLRFFVADYDGDGRDDLITRNGGGDFNALRSNGTQLVWMSLLYGSAAFSDANGWGPGNRIFAADYDGDGDDDLVLRFAGGELVALNANAGALSLVSLLSSSYLTDADAWNDANRFFVADVDGDGDDDLIARDADGAFHLVRSSASGLTLPGIVANTTFRDP</sequence>
<evidence type="ECO:0000313" key="5">
    <source>
        <dbReference type="EMBL" id="SDE94290.1"/>
    </source>
</evidence>
<dbReference type="AlphaFoldDB" id="A0A511H9Y2"/>
<dbReference type="InterPro" id="IPR034035">
    <property type="entry name" value="Astacin-like_dom"/>
</dbReference>
<dbReference type="Proteomes" id="UP000198717">
    <property type="component" value="Unassembled WGS sequence"/>
</dbReference>
<feature type="binding site" evidence="2">
    <location>
        <position position="209"/>
    </location>
    <ligand>
        <name>Zn(2+)</name>
        <dbReference type="ChEBI" id="CHEBI:29105"/>
        <note>catalytic</note>
    </ligand>
</feature>
<dbReference type="PROSITE" id="PS51864">
    <property type="entry name" value="ASTACIN"/>
    <property type="match status" value="1"/>
</dbReference>
<dbReference type="SMART" id="SM00235">
    <property type="entry name" value="ZnMc"/>
    <property type="match status" value="1"/>
</dbReference>
<dbReference type="Gene3D" id="3.40.390.10">
    <property type="entry name" value="Collagenase (Catalytic Domain)"/>
    <property type="match status" value="1"/>
</dbReference>
<evidence type="ECO:0000259" key="3">
    <source>
        <dbReference type="PROSITE" id="PS51864"/>
    </source>
</evidence>
<dbReference type="PANTHER" id="PTHR10127:SF850">
    <property type="entry name" value="METALLOENDOPEPTIDASE"/>
    <property type="match status" value="1"/>
</dbReference>
<feature type="binding site" evidence="2">
    <location>
        <position position="199"/>
    </location>
    <ligand>
        <name>Zn(2+)</name>
        <dbReference type="ChEBI" id="CHEBI:29105"/>
        <note>catalytic</note>
    </ligand>
</feature>
<dbReference type="SUPFAM" id="SSF69318">
    <property type="entry name" value="Integrin alpha N-terminal domain"/>
    <property type="match status" value="1"/>
</dbReference>
<gene>
    <name evidence="4" type="ORF">MVI01_21420</name>
    <name evidence="5" type="ORF">SAMN04488504_11583</name>
</gene>
<keyword evidence="2" id="KW-0645">Protease</keyword>